<protein>
    <recommendedName>
        <fullName evidence="5">WxL domain-containing protein</fullName>
    </recommendedName>
</protein>
<name>A0ABW0UW86_9ACTN</name>
<comment type="caution">
    <text evidence="3">The sequence shown here is derived from an EMBL/GenBank/DDBJ whole genome shotgun (WGS) entry which is preliminary data.</text>
</comment>
<dbReference type="EMBL" id="JBHSNY010000011">
    <property type="protein sequence ID" value="MFC5637812.1"/>
    <property type="molecule type" value="Genomic_DNA"/>
</dbReference>
<evidence type="ECO:0008006" key="5">
    <source>
        <dbReference type="Google" id="ProtNLM"/>
    </source>
</evidence>
<sequence>MRRRSLISCFVIAMVGATSPPAVAQPSGDTTVTFTVATSNLTIEVPASRNLGSGAPGATIGGQLGTVTVNDMRAAANATWRATVVASQFDTGGDQETEVILPNLVNYWSGPATATTGTGTFVPGQPARTNRVSLEQPRTAFSKTTGSGNNSASWNPTLEITIPPDAIGGLYSGTVTHSVA</sequence>
<organism evidence="3 4">
    <name type="scientific">Streptomyces bullii</name>
    <dbReference type="NCBI Taxonomy" id="349910"/>
    <lineage>
        <taxon>Bacteria</taxon>
        <taxon>Bacillati</taxon>
        <taxon>Actinomycetota</taxon>
        <taxon>Actinomycetes</taxon>
        <taxon>Kitasatosporales</taxon>
        <taxon>Streptomycetaceae</taxon>
        <taxon>Streptomyces</taxon>
    </lineage>
</organism>
<evidence type="ECO:0000313" key="4">
    <source>
        <dbReference type="Proteomes" id="UP001596154"/>
    </source>
</evidence>
<keyword evidence="2" id="KW-0732">Signal</keyword>
<gene>
    <name evidence="3" type="ORF">ACFPZJ_29395</name>
</gene>
<evidence type="ECO:0000256" key="1">
    <source>
        <dbReference type="SAM" id="MobiDB-lite"/>
    </source>
</evidence>
<evidence type="ECO:0000256" key="2">
    <source>
        <dbReference type="SAM" id="SignalP"/>
    </source>
</evidence>
<accession>A0ABW0UW86</accession>
<dbReference type="Proteomes" id="UP001596154">
    <property type="component" value="Unassembled WGS sequence"/>
</dbReference>
<dbReference type="RefSeq" id="WP_381027784.1">
    <property type="nucleotide sequence ID" value="NZ_JBHSNY010000011.1"/>
</dbReference>
<evidence type="ECO:0000313" key="3">
    <source>
        <dbReference type="EMBL" id="MFC5637812.1"/>
    </source>
</evidence>
<feature type="compositionally biased region" description="Polar residues" evidence="1">
    <location>
        <begin position="139"/>
        <end position="156"/>
    </location>
</feature>
<feature type="region of interest" description="Disordered" evidence="1">
    <location>
        <begin position="136"/>
        <end position="156"/>
    </location>
</feature>
<proteinExistence type="predicted"/>
<feature type="chain" id="PRO_5046596250" description="WxL domain-containing protein" evidence="2">
    <location>
        <begin position="25"/>
        <end position="180"/>
    </location>
</feature>
<keyword evidence="4" id="KW-1185">Reference proteome</keyword>
<feature type="signal peptide" evidence="2">
    <location>
        <begin position="1"/>
        <end position="24"/>
    </location>
</feature>
<reference evidence="4" key="1">
    <citation type="journal article" date="2019" name="Int. J. Syst. Evol. Microbiol.">
        <title>The Global Catalogue of Microorganisms (GCM) 10K type strain sequencing project: providing services to taxonomists for standard genome sequencing and annotation.</title>
        <authorList>
            <consortium name="The Broad Institute Genomics Platform"/>
            <consortium name="The Broad Institute Genome Sequencing Center for Infectious Disease"/>
            <person name="Wu L."/>
            <person name="Ma J."/>
        </authorList>
    </citation>
    <scope>NUCLEOTIDE SEQUENCE [LARGE SCALE GENOMIC DNA]</scope>
    <source>
        <strain evidence="4">CGMCC 4.7248</strain>
    </source>
</reference>